<comment type="caution">
    <text evidence="1">The sequence shown here is derived from an EMBL/GenBank/DDBJ whole genome shotgun (WGS) entry which is preliminary data.</text>
</comment>
<name>A0A392TTJ9_9FABA</name>
<proteinExistence type="predicted"/>
<reference evidence="1 2" key="1">
    <citation type="journal article" date="2018" name="Front. Plant Sci.">
        <title>Red Clover (Trifolium pratense) and Zigzag Clover (T. medium) - A Picture of Genomic Similarities and Differences.</title>
        <authorList>
            <person name="Dluhosova J."/>
            <person name="Istvanek J."/>
            <person name="Nedelnik J."/>
            <person name="Repkova J."/>
        </authorList>
    </citation>
    <scope>NUCLEOTIDE SEQUENCE [LARGE SCALE GENOMIC DNA]</scope>
    <source>
        <strain evidence="2">cv. 10/8</strain>
        <tissue evidence="1">Leaf</tissue>
    </source>
</reference>
<protein>
    <submittedName>
        <fullName evidence="1">Uncharacterized protein</fullName>
    </submittedName>
</protein>
<evidence type="ECO:0000313" key="1">
    <source>
        <dbReference type="EMBL" id="MCI64024.1"/>
    </source>
</evidence>
<feature type="non-terminal residue" evidence="1">
    <location>
        <position position="34"/>
    </location>
</feature>
<dbReference type="Proteomes" id="UP000265520">
    <property type="component" value="Unassembled WGS sequence"/>
</dbReference>
<dbReference type="AlphaFoldDB" id="A0A392TTJ9"/>
<accession>A0A392TTJ9</accession>
<keyword evidence="2" id="KW-1185">Reference proteome</keyword>
<sequence length="34" mass="3656">MPPKTKANLTLGDDKKDDDDDDIIAAVISEVNVV</sequence>
<evidence type="ECO:0000313" key="2">
    <source>
        <dbReference type="Proteomes" id="UP000265520"/>
    </source>
</evidence>
<dbReference type="EMBL" id="LXQA010647739">
    <property type="protein sequence ID" value="MCI64024.1"/>
    <property type="molecule type" value="Genomic_DNA"/>
</dbReference>
<organism evidence="1 2">
    <name type="scientific">Trifolium medium</name>
    <dbReference type="NCBI Taxonomy" id="97028"/>
    <lineage>
        <taxon>Eukaryota</taxon>
        <taxon>Viridiplantae</taxon>
        <taxon>Streptophyta</taxon>
        <taxon>Embryophyta</taxon>
        <taxon>Tracheophyta</taxon>
        <taxon>Spermatophyta</taxon>
        <taxon>Magnoliopsida</taxon>
        <taxon>eudicotyledons</taxon>
        <taxon>Gunneridae</taxon>
        <taxon>Pentapetalae</taxon>
        <taxon>rosids</taxon>
        <taxon>fabids</taxon>
        <taxon>Fabales</taxon>
        <taxon>Fabaceae</taxon>
        <taxon>Papilionoideae</taxon>
        <taxon>50 kb inversion clade</taxon>
        <taxon>NPAAA clade</taxon>
        <taxon>Hologalegina</taxon>
        <taxon>IRL clade</taxon>
        <taxon>Trifolieae</taxon>
        <taxon>Trifolium</taxon>
    </lineage>
</organism>